<sequence length="90" mass="9973">MTRAAGFAYAQRGICTAKTWFEIRGDHTTRIPTIIAMASGPIADGISALTVAMSLYHSSPHVKIRRMRHVVTWLLVMTVNTGFILLKDDN</sequence>
<organism evidence="2 3">
    <name type="scientific">Cerrena zonata</name>
    <dbReference type="NCBI Taxonomy" id="2478898"/>
    <lineage>
        <taxon>Eukaryota</taxon>
        <taxon>Fungi</taxon>
        <taxon>Dikarya</taxon>
        <taxon>Basidiomycota</taxon>
        <taxon>Agaricomycotina</taxon>
        <taxon>Agaricomycetes</taxon>
        <taxon>Polyporales</taxon>
        <taxon>Cerrenaceae</taxon>
        <taxon>Cerrena</taxon>
    </lineage>
</organism>
<keyword evidence="1" id="KW-0472">Membrane</keyword>
<proteinExistence type="predicted"/>
<accession>A0AAW0GCF3</accession>
<feature type="transmembrane region" description="Helical" evidence="1">
    <location>
        <begin position="34"/>
        <end position="56"/>
    </location>
</feature>
<feature type="transmembrane region" description="Helical" evidence="1">
    <location>
        <begin position="68"/>
        <end position="86"/>
    </location>
</feature>
<evidence type="ECO:0000313" key="3">
    <source>
        <dbReference type="Proteomes" id="UP001385951"/>
    </source>
</evidence>
<reference evidence="2 3" key="1">
    <citation type="submission" date="2022-09" db="EMBL/GenBank/DDBJ databases">
        <authorList>
            <person name="Palmer J.M."/>
        </authorList>
    </citation>
    <scope>NUCLEOTIDE SEQUENCE [LARGE SCALE GENOMIC DNA]</scope>
    <source>
        <strain evidence="2 3">DSM 7382</strain>
    </source>
</reference>
<dbReference type="EMBL" id="JASBNA010000009">
    <property type="protein sequence ID" value="KAK7689014.1"/>
    <property type="molecule type" value="Genomic_DNA"/>
</dbReference>
<dbReference type="AlphaFoldDB" id="A0AAW0GCF3"/>
<keyword evidence="1" id="KW-0812">Transmembrane</keyword>
<keyword evidence="1" id="KW-1133">Transmembrane helix</keyword>
<dbReference type="Proteomes" id="UP001385951">
    <property type="component" value="Unassembled WGS sequence"/>
</dbReference>
<name>A0AAW0GCF3_9APHY</name>
<protein>
    <submittedName>
        <fullName evidence="2">Uncharacterized protein</fullName>
    </submittedName>
</protein>
<gene>
    <name evidence="2" type="ORF">QCA50_007705</name>
</gene>
<evidence type="ECO:0000256" key="1">
    <source>
        <dbReference type="SAM" id="Phobius"/>
    </source>
</evidence>
<evidence type="ECO:0000313" key="2">
    <source>
        <dbReference type="EMBL" id="KAK7689014.1"/>
    </source>
</evidence>
<keyword evidence="3" id="KW-1185">Reference proteome</keyword>
<comment type="caution">
    <text evidence="2">The sequence shown here is derived from an EMBL/GenBank/DDBJ whole genome shotgun (WGS) entry which is preliminary data.</text>
</comment>